<name>A0ABQ8S9P1_PERAM</name>
<gene>
    <name evidence="2" type="ORF">ANN_19296</name>
</gene>
<protein>
    <recommendedName>
        <fullName evidence="1">DUF4817 domain-containing protein</fullName>
    </recommendedName>
</protein>
<dbReference type="Proteomes" id="UP001148838">
    <property type="component" value="Unassembled WGS sequence"/>
</dbReference>
<keyword evidence="3" id="KW-1185">Reference proteome</keyword>
<proteinExistence type="predicted"/>
<evidence type="ECO:0000313" key="3">
    <source>
        <dbReference type="Proteomes" id="UP001148838"/>
    </source>
</evidence>
<accession>A0ABQ8S9P1</accession>
<dbReference type="Pfam" id="PF16087">
    <property type="entry name" value="DUF4817"/>
    <property type="match status" value="1"/>
</dbReference>
<dbReference type="EMBL" id="JAJSOF020000031">
    <property type="protein sequence ID" value="KAJ4430705.1"/>
    <property type="molecule type" value="Genomic_DNA"/>
</dbReference>
<evidence type="ECO:0000259" key="1">
    <source>
        <dbReference type="Pfam" id="PF16087"/>
    </source>
</evidence>
<reference evidence="2 3" key="1">
    <citation type="journal article" date="2022" name="Allergy">
        <title>Genome assembly and annotation of Periplaneta americana reveal a comprehensive cockroach allergen profile.</title>
        <authorList>
            <person name="Wang L."/>
            <person name="Xiong Q."/>
            <person name="Saelim N."/>
            <person name="Wang L."/>
            <person name="Nong W."/>
            <person name="Wan A.T."/>
            <person name="Shi M."/>
            <person name="Liu X."/>
            <person name="Cao Q."/>
            <person name="Hui J.H.L."/>
            <person name="Sookrung N."/>
            <person name="Leung T.F."/>
            <person name="Tungtrongchitr A."/>
            <person name="Tsui S.K.W."/>
        </authorList>
    </citation>
    <scope>NUCLEOTIDE SEQUENCE [LARGE SCALE GENOMIC DNA]</scope>
    <source>
        <strain evidence="2">PWHHKU_190912</strain>
    </source>
</reference>
<comment type="caution">
    <text evidence="2">The sequence shown here is derived from an EMBL/GenBank/DDBJ whole genome shotgun (WGS) entry which is preliminary data.</text>
</comment>
<sequence>MTLPDARVWIVNWIEEGLPLAIMLLWSTEHRAFAVETYFKNNEPPISVQRIFRRHFQLGCHDNVPDLRTNVE</sequence>
<dbReference type="InterPro" id="IPR032135">
    <property type="entry name" value="DUF4817"/>
</dbReference>
<feature type="domain" description="DUF4817" evidence="1">
    <location>
        <begin position="27"/>
        <end position="65"/>
    </location>
</feature>
<organism evidence="2 3">
    <name type="scientific">Periplaneta americana</name>
    <name type="common">American cockroach</name>
    <name type="synonym">Blatta americana</name>
    <dbReference type="NCBI Taxonomy" id="6978"/>
    <lineage>
        <taxon>Eukaryota</taxon>
        <taxon>Metazoa</taxon>
        <taxon>Ecdysozoa</taxon>
        <taxon>Arthropoda</taxon>
        <taxon>Hexapoda</taxon>
        <taxon>Insecta</taxon>
        <taxon>Pterygota</taxon>
        <taxon>Neoptera</taxon>
        <taxon>Polyneoptera</taxon>
        <taxon>Dictyoptera</taxon>
        <taxon>Blattodea</taxon>
        <taxon>Blattoidea</taxon>
        <taxon>Blattidae</taxon>
        <taxon>Blattinae</taxon>
        <taxon>Periplaneta</taxon>
    </lineage>
</organism>
<evidence type="ECO:0000313" key="2">
    <source>
        <dbReference type="EMBL" id="KAJ4430705.1"/>
    </source>
</evidence>